<accession>A0A9X6NBJ6</accession>
<keyword evidence="3" id="KW-1185">Reference proteome</keyword>
<evidence type="ECO:0000256" key="1">
    <source>
        <dbReference type="SAM" id="SignalP"/>
    </source>
</evidence>
<feature type="signal peptide" evidence="1">
    <location>
        <begin position="1"/>
        <end position="25"/>
    </location>
</feature>
<gene>
    <name evidence="2" type="ORF">BV898_14918</name>
</gene>
<proteinExistence type="predicted"/>
<protein>
    <recommendedName>
        <fullName evidence="4">Shematrin-like protein 1</fullName>
    </recommendedName>
</protein>
<name>A0A9X6NBJ6_HYPEX</name>
<dbReference type="EMBL" id="MTYJ01000192">
    <property type="protein sequence ID" value="OWA50399.1"/>
    <property type="molecule type" value="Genomic_DNA"/>
</dbReference>
<reference evidence="3" key="1">
    <citation type="submission" date="2017-01" db="EMBL/GenBank/DDBJ databases">
        <title>Comparative genomics of anhydrobiosis in the tardigrade Hypsibius dujardini.</title>
        <authorList>
            <person name="Yoshida Y."/>
            <person name="Koutsovoulos G."/>
            <person name="Laetsch D."/>
            <person name="Stevens L."/>
            <person name="Kumar S."/>
            <person name="Horikawa D."/>
            <person name="Ishino K."/>
            <person name="Komine S."/>
            <person name="Tomita M."/>
            <person name="Blaxter M."/>
            <person name="Arakawa K."/>
        </authorList>
    </citation>
    <scope>NUCLEOTIDE SEQUENCE [LARGE SCALE GENOMIC DNA]</scope>
    <source>
        <strain evidence="3">Z151</strain>
    </source>
</reference>
<evidence type="ECO:0000313" key="3">
    <source>
        <dbReference type="Proteomes" id="UP000192578"/>
    </source>
</evidence>
<sequence>MHSTERVFLLLVSTVCFIIIHLTDAQTYGGYGGALGGYAIGGSLSNFYGNCTRPASSSYGSGGYGSSSYGSSYYTSVSTTPAPSTLLPNCGFDADSARVFGYYGYDFPKPPIGITYPNIGWPYSIPNPYYTPPPYGPIGLPYYGVPVTGYNPYLWGFGSYNGIYGAARGGKYAIPEVAPTYQPSNVLKGYKFGPGGQIISYY</sequence>
<organism evidence="2 3">
    <name type="scientific">Hypsibius exemplaris</name>
    <name type="common">Freshwater tardigrade</name>
    <dbReference type="NCBI Taxonomy" id="2072580"/>
    <lineage>
        <taxon>Eukaryota</taxon>
        <taxon>Metazoa</taxon>
        <taxon>Ecdysozoa</taxon>
        <taxon>Tardigrada</taxon>
        <taxon>Eutardigrada</taxon>
        <taxon>Parachela</taxon>
        <taxon>Hypsibioidea</taxon>
        <taxon>Hypsibiidae</taxon>
        <taxon>Hypsibius</taxon>
    </lineage>
</organism>
<dbReference type="Proteomes" id="UP000192578">
    <property type="component" value="Unassembled WGS sequence"/>
</dbReference>
<keyword evidence="1" id="KW-0732">Signal</keyword>
<dbReference type="AlphaFoldDB" id="A0A9X6NBJ6"/>
<feature type="chain" id="PRO_5040745901" description="Shematrin-like protein 1" evidence="1">
    <location>
        <begin position="26"/>
        <end position="202"/>
    </location>
</feature>
<comment type="caution">
    <text evidence="2">The sequence shown here is derived from an EMBL/GenBank/DDBJ whole genome shotgun (WGS) entry which is preliminary data.</text>
</comment>
<evidence type="ECO:0000313" key="2">
    <source>
        <dbReference type="EMBL" id="OWA50399.1"/>
    </source>
</evidence>
<evidence type="ECO:0008006" key="4">
    <source>
        <dbReference type="Google" id="ProtNLM"/>
    </source>
</evidence>
<dbReference type="OrthoDB" id="10061937at2759"/>